<keyword evidence="3" id="KW-0378">Hydrolase</keyword>
<feature type="transmembrane region" description="Helical" evidence="1">
    <location>
        <begin position="355"/>
        <end position="375"/>
    </location>
</feature>
<name>A0A1C4ZIA0_9ACTN</name>
<dbReference type="InterPro" id="IPR050879">
    <property type="entry name" value="Acyltransferase_3"/>
</dbReference>
<dbReference type="InterPro" id="IPR002656">
    <property type="entry name" value="Acyl_transf_3_dom"/>
</dbReference>
<feature type="transmembrane region" description="Helical" evidence="1">
    <location>
        <begin position="254"/>
        <end position="272"/>
    </location>
</feature>
<feature type="transmembrane region" description="Helical" evidence="1">
    <location>
        <begin position="284"/>
        <end position="304"/>
    </location>
</feature>
<dbReference type="GO" id="GO:0016020">
    <property type="term" value="C:membrane"/>
    <property type="evidence" value="ECO:0007669"/>
    <property type="project" value="TreeGrafter"/>
</dbReference>
<evidence type="ECO:0000313" key="4">
    <source>
        <dbReference type="Proteomes" id="UP000198797"/>
    </source>
</evidence>
<keyword evidence="3" id="KW-0012">Acyltransferase</keyword>
<keyword evidence="3" id="KW-0808">Transferase</keyword>
<organism evidence="3 4">
    <name type="scientific">Micromonospora matsumotoense</name>
    <dbReference type="NCBI Taxonomy" id="121616"/>
    <lineage>
        <taxon>Bacteria</taxon>
        <taxon>Bacillati</taxon>
        <taxon>Actinomycetota</taxon>
        <taxon>Actinomycetes</taxon>
        <taxon>Micromonosporales</taxon>
        <taxon>Micromonosporaceae</taxon>
        <taxon>Micromonospora</taxon>
    </lineage>
</organism>
<feature type="domain" description="Acyltransferase 3" evidence="2">
    <location>
        <begin position="14"/>
        <end position="371"/>
    </location>
</feature>
<feature type="transmembrane region" description="Helical" evidence="1">
    <location>
        <begin position="185"/>
        <end position="205"/>
    </location>
</feature>
<keyword evidence="1" id="KW-1133">Transmembrane helix</keyword>
<feature type="transmembrane region" description="Helical" evidence="1">
    <location>
        <begin position="325"/>
        <end position="343"/>
    </location>
</feature>
<dbReference type="GO" id="GO:0016747">
    <property type="term" value="F:acyltransferase activity, transferring groups other than amino-acyl groups"/>
    <property type="evidence" value="ECO:0007669"/>
    <property type="project" value="InterPro"/>
</dbReference>
<proteinExistence type="predicted"/>
<sequence length="406" mass="43866">MSAPIPDQVLRRLPALDAVRVIGALAVVGHHVGFATGRNTGDAAVGAWLSRLDVGVAVFFVLSGFLLFRPYAHARATGQRPPATGRYLWRRAARILPAYWVAVVVCLLVLPQNRPASTGDWLRHLTLTQIYQHGQLRHGLSQTWSLATEVTFYLLLPVLAILLLGRRRPAPTTPTSAHPDGVLRIALAATVVTGGWVALMGSGVLSLGLHTMWLPSYAGWFGAGMALAGAHVALRTGRGERWRWLDDLGRAPLACWTIALGTLAVATTPVTGPRDLAEPTAGQFATKLVLYLVVAVLLLVPVAFGPQTRTKGVFDSVVGRWLGRVSYGLFLWHPFVLEGIYLVDGRPEFTGDPLGTFALTVVGGLVLAAVSYYAVERPFQRWGGRWPRRRSTSESQSRVAVATAAN</sequence>
<keyword evidence="1" id="KW-0472">Membrane</keyword>
<feature type="transmembrane region" description="Helical" evidence="1">
    <location>
        <begin position="92"/>
        <end position="110"/>
    </location>
</feature>
<gene>
    <name evidence="3" type="ORF">GA0070216_109254</name>
</gene>
<reference evidence="4" key="1">
    <citation type="submission" date="2016-06" db="EMBL/GenBank/DDBJ databases">
        <authorList>
            <person name="Varghese N."/>
            <person name="Submissions Spin"/>
        </authorList>
    </citation>
    <scope>NUCLEOTIDE SEQUENCE [LARGE SCALE GENOMIC DNA]</scope>
    <source>
        <strain evidence="4">DSM 44100</strain>
    </source>
</reference>
<dbReference type="OrthoDB" id="5242306at2"/>
<dbReference type="GO" id="GO:0009103">
    <property type="term" value="P:lipopolysaccharide biosynthetic process"/>
    <property type="evidence" value="ECO:0007669"/>
    <property type="project" value="TreeGrafter"/>
</dbReference>
<dbReference type="Proteomes" id="UP000198797">
    <property type="component" value="Unassembled WGS sequence"/>
</dbReference>
<dbReference type="PANTHER" id="PTHR23028:SF53">
    <property type="entry name" value="ACYL_TRANSF_3 DOMAIN-CONTAINING PROTEIN"/>
    <property type="match status" value="1"/>
</dbReference>
<accession>A0A1C4ZIA0</accession>
<keyword evidence="1" id="KW-0812">Transmembrane</keyword>
<feature type="transmembrane region" description="Helical" evidence="1">
    <location>
        <begin position="217"/>
        <end position="234"/>
    </location>
</feature>
<feature type="transmembrane region" description="Helical" evidence="1">
    <location>
        <begin position="144"/>
        <end position="164"/>
    </location>
</feature>
<keyword evidence="4" id="KW-1185">Reference proteome</keyword>
<dbReference type="PANTHER" id="PTHR23028">
    <property type="entry name" value="ACETYLTRANSFERASE"/>
    <property type="match status" value="1"/>
</dbReference>
<evidence type="ECO:0000313" key="3">
    <source>
        <dbReference type="EMBL" id="SCF32599.1"/>
    </source>
</evidence>
<protein>
    <submittedName>
        <fullName evidence="3">Peptidoglycan/LPS O-acetylase OafA/YrhL, contains acyltransferase and SGNH-hydrolase domains</fullName>
    </submittedName>
</protein>
<evidence type="ECO:0000256" key="1">
    <source>
        <dbReference type="SAM" id="Phobius"/>
    </source>
</evidence>
<dbReference type="RefSeq" id="WP_091247872.1">
    <property type="nucleotide sequence ID" value="NZ_CP192025.1"/>
</dbReference>
<dbReference type="AlphaFoldDB" id="A0A1C4ZIA0"/>
<dbReference type="Pfam" id="PF01757">
    <property type="entry name" value="Acyl_transf_3"/>
    <property type="match status" value="1"/>
</dbReference>
<dbReference type="STRING" id="121616.GA0070216_109254"/>
<feature type="transmembrane region" description="Helical" evidence="1">
    <location>
        <begin position="54"/>
        <end position="72"/>
    </location>
</feature>
<evidence type="ECO:0000259" key="2">
    <source>
        <dbReference type="Pfam" id="PF01757"/>
    </source>
</evidence>
<dbReference type="EMBL" id="FMCU01000009">
    <property type="protein sequence ID" value="SCF32599.1"/>
    <property type="molecule type" value="Genomic_DNA"/>
</dbReference>
<dbReference type="GO" id="GO:0016787">
    <property type="term" value="F:hydrolase activity"/>
    <property type="evidence" value="ECO:0007669"/>
    <property type="project" value="UniProtKB-KW"/>
</dbReference>